<dbReference type="Proteomes" id="UP001195903">
    <property type="component" value="Unassembled WGS sequence"/>
</dbReference>
<feature type="domain" description="NACHT" evidence="1">
    <location>
        <begin position="94"/>
        <end position="237"/>
    </location>
</feature>
<accession>A0ABS5V1G8</accession>
<organism evidence="2 3">
    <name type="scientific">Shewanella jiangmenensis</name>
    <dbReference type="NCBI Taxonomy" id="2837387"/>
    <lineage>
        <taxon>Bacteria</taxon>
        <taxon>Pseudomonadati</taxon>
        <taxon>Pseudomonadota</taxon>
        <taxon>Gammaproteobacteria</taxon>
        <taxon>Alteromonadales</taxon>
        <taxon>Shewanellaceae</taxon>
        <taxon>Shewanella</taxon>
    </lineage>
</organism>
<evidence type="ECO:0000259" key="1">
    <source>
        <dbReference type="Pfam" id="PF05729"/>
    </source>
</evidence>
<dbReference type="PANTHER" id="PTHR46312">
    <property type="entry name" value="NACHT DOMAIN-CONTAINING PROTEIN"/>
    <property type="match status" value="1"/>
</dbReference>
<protein>
    <submittedName>
        <fullName evidence="2">NACHT domain-containing protein</fullName>
    </submittedName>
</protein>
<dbReference type="RefSeq" id="WP_214505929.1">
    <property type="nucleotide sequence ID" value="NZ_JAHEPS010000001.1"/>
</dbReference>
<evidence type="ECO:0000313" key="2">
    <source>
        <dbReference type="EMBL" id="MBT1443768.1"/>
    </source>
</evidence>
<name>A0ABS5V1G8_9GAMM</name>
<dbReference type="Pfam" id="PF05729">
    <property type="entry name" value="NACHT"/>
    <property type="match status" value="1"/>
</dbReference>
<dbReference type="EMBL" id="JAHEPS010000001">
    <property type="protein sequence ID" value="MBT1443768.1"/>
    <property type="molecule type" value="Genomic_DNA"/>
</dbReference>
<keyword evidence="3" id="KW-1185">Reference proteome</keyword>
<gene>
    <name evidence="2" type="ORF">KJI95_04405</name>
</gene>
<dbReference type="SUPFAM" id="SSF52540">
    <property type="entry name" value="P-loop containing nucleoside triphosphate hydrolases"/>
    <property type="match status" value="1"/>
</dbReference>
<dbReference type="PANTHER" id="PTHR46312:SF2">
    <property type="entry name" value="NUCLEOTIDE-BINDING OLIGOMERIZATION DOMAIN-CONTAINING PROTEIN 2-LIKE"/>
    <property type="match status" value="1"/>
</dbReference>
<evidence type="ECO:0000313" key="3">
    <source>
        <dbReference type="Proteomes" id="UP001195903"/>
    </source>
</evidence>
<comment type="caution">
    <text evidence="2">The sequence shown here is derived from an EMBL/GenBank/DDBJ whole genome shotgun (WGS) entry which is preliminary data.</text>
</comment>
<dbReference type="InterPro" id="IPR027417">
    <property type="entry name" value="P-loop_NTPase"/>
</dbReference>
<dbReference type="Gene3D" id="3.40.50.300">
    <property type="entry name" value="P-loop containing nucleotide triphosphate hydrolases"/>
    <property type="match status" value="1"/>
</dbReference>
<reference evidence="2 3" key="1">
    <citation type="submission" date="2021-05" db="EMBL/GenBank/DDBJ databases">
        <title>Shewanella sp. JM162201.</title>
        <authorList>
            <person name="Xu S."/>
            <person name="Li A."/>
        </authorList>
    </citation>
    <scope>NUCLEOTIDE SEQUENCE [LARGE SCALE GENOMIC DNA]</scope>
    <source>
        <strain evidence="2 3">JM162201</strain>
    </source>
</reference>
<dbReference type="InterPro" id="IPR007111">
    <property type="entry name" value="NACHT_NTPase"/>
</dbReference>
<sequence length="589" mass="67177">MSIGEAVTGEAFKLLLAEAFSYIKSRTSQIYKFQKLNVDEVYLKARNVERVKTIWQVDKSVDLRDFYYPACISVSNKEIAVSSLSVFPSNDKAVIQGTAGQGKSILLRYLAGASLRDGEIIPIFVELRKISERKSIEDLIVTAINEMGINIGHSELDLIYSSRKFSLLLDAFDEIPEFCIIDTISYIEGVCAKHYDQQIVITSRPGAEIQKVPYFSVYHLKPLVQNDFRPMLLKLFSGDEVVVHQILKSLNSNDCEIGSLITTPLLLTLLAITYKTYNKIPSQLHEFYERIFNVLVNRHDGTKPGFKRSYKSNLNERELEELFCAFCFFCMIEDKTSLTLQEAVSISKKSKELQRVSPSSEHAFLNDCVKNTCLLLEEGFSYHFIHKSIREYHAAKFISISPPTLKSKFYDAAKKSPSKYKVELDFLKVIDEHCFNMDFLLPIYSDIISVLKLDLETPASVSMEQIFNDSFVTLGRKGIGNNEFNKFFLSRVVLGDNVIFKCASISAGGNRIIDNIFDTIFSKSIEHAFEMEDSLECHDINLIEYIKMINVEDDISNFINSFIAKIIEKYKDVKLKQEAKESKIVDILF</sequence>
<proteinExistence type="predicted"/>